<proteinExistence type="predicted"/>
<accession>A0A8A1LDN7</accession>
<reference evidence="2" key="1">
    <citation type="submission" date="2021-01" db="EMBL/GenBank/DDBJ databases">
        <title>Chromosome-level genome assembly of a human fungal pathogen reveals clustering of transcriptionally co-regulated genes.</title>
        <authorList>
            <person name="Voorhies M."/>
            <person name="Cohen S."/>
            <person name="Shea T.P."/>
            <person name="Petrus S."/>
            <person name="Munoz J.F."/>
            <person name="Poplawski S."/>
            <person name="Goldman W.E."/>
            <person name="Michael T."/>
            <person name="Cuomo C.A."/>
            <person name="Sil A."/>
            <person name="Beyhan S."/>
        </authorList>
    </citation>
    <scope>NUCLEOTIDE SEQUENCE</scope>
    <source>
        <strain evidence="2">H88</strain>
    </source>
</reference>
<name>A0A8A1LDN7_AJEC8</name>
<evidence type="ECO:0000256" key="1">
    <source>
        <dbReference type="SAM" id="MobiDB-lite"/>
    </source>
</evidence>
<gene>
    <name evidence="2" type="ORF">I7I53_07381</name>
</gene>
<organism evidence="2 3">
    <name type="scientific">Ajellomyces capsulatus (strain H88)</name>
    <name type="common">Darling's disease fungus</name>
    <name type="synonym">Histoplasma capsulatum</name>
    <dbReference type="NCBI Taxonomy" id="544711"/>
    <lineage>
        <taxon>Eukaryota</taxon>
        <taxon>Fungi</taxon>
        <taxon>Dikarya</taxon>
        <taxon>Ascomycota</taxon>
        <taxon>Pezizomycotina</taxon>
        <taxon>Eurotiomycetes</taxon>
        <taxon>Eurotiomycetidae</taxon>
        <taxon>Onygenales</taxon>
        <taxon>Ajellomycetaceae</taxon>
        <taxon>Histoplasma</taxon>
    </lineage>
</organism>
<evidence type="ECO:0000313" key="2">
    <source>
        <dbReference type="EMBL" id="QSS51921.1"/>
    </source>
</evidence>
<dbReference type="EMBL" id="CP069103">
    <property type="protein sequence ID" value="QSS51921.1"/>
    <property type="molecule type" value="Genomic_DNA"/>
</dbReference>
<dbReference type="AlphaFoldDB" id="A0A8A1LDN7"/>
<protein>
    <submittedName>
        <fullName evidence="2">Uncharacterized protein</fullName>
    </submittedName>
</protein>
<feature type="compositionally biased region" description="Low complexity" evidence="1">
    <location>
        <begin position="28"/>
        <end position="41"/>
    </location>
</feature>
<evidence type="ECO:0000313" key="3">
    <source>
        <dbReference type="Proteomes" id="UP000663419"/>
    </source>
</evidence>
<sequence>MHRNSNRYTGICKLPQVSSSQTSGGRVLSPQLLSSTLPDPTSSICSENSELLVTLGKSGRAGGGGGSMIGSVAFMGQVSLDGV</sequence>
<dbReference type="Proteomes" id="UP000663419">
    <property type="component" value="Chromosome 2"/>
</dbReference>
<feature type="region of interest" description="Disordered" evidence="1">
    <location>
        <begin position="1"/>
        <end position="41"/>
    </location>
</feature>
<dbReference type="VEuPathDB" id="FungiDB:I7I53_07381"/>